<keyword evidence="7" id="KW-0966">Cell projection</keyword>
<dbReference type="InterPro" id="IPR001492">
    <property type="entry name" value="Flagellin"/>
</dbReference>
<evidence type="ECO:0000256" key="4">
    <source>
        <dbReference type="SAM" id="MobiDB-lite"/>
    </source>
</evidence>
<dbReference type="SUPFAM" id="SSF64518">
    <property type="entry name" value="Phase 1 flagellin"/>
    <property type="match status" value="1"/>
</dbReference>
<feature type="region of interest" description="Disordered" evidence="4">
    <location>
        <begin position="1"/>
        <end position="23"/>
    </location>
</feature>
<gene>
    <name evidence="7" type="ORF">DI544_05550</name>
</gene>
<evidence type="ECO:0000313" key="8">
    <source>
        <dbReference type="Proteomes" id="UP000249229"/>
    </source>
</evidence>
<dbReference type="Gene3D" id="6.10.10.10">
    <property type="entry name" value="Flagellar export chaperone, C-terminal domain"/>
    <property type="match status" value="1"/>
</dbReference>
<dbReference type="InterPro" id="IPR001029">
    <property type="entry name" value="Flagellin_N"/>
</dbReference>
<organism evidence="7 8">
    <name type="scientific">Sphingomonas taxi</name>
    <dbReference type="NCBI Taxonomy" id="1549858"/>
    <lineage>
        <taxon>Bacteria</taxon>
        <taxon>Pseudomonadati</taxon>
        <taxon>Pseudomonadota</taxon>
        <taxon>Alphaproteobacteria</taxon>
        <taxon>Sphingomonadales</taxon>
        <taxon>Sphingomonadaceae</taxon>
        <taxon>Sphingomonas</taxon>
    </lineage>
</organism>
<feature type="domain" description="Flagellin C-terminal" evidence="6">
    <location>
        <begin position="373"/>
        <end position="458"/>
    </location>
</feature>
<dbReference type="Gene3D" id="2.170.280.10">
    <property type="entry name" value="f41 fragment of flagellin, middle domain"/>
    <property type="match status" value="1"/>
</dbReference>
<sequence>MTVINTNTSAMRATNASTSANRSLSTAMERLSTGKRINSAKDDAAGLAISNRMSSQIKSMNVAVRNANDGISLAQTAEGALGEVSNMLTRMKELATQSANGTLKATDRGALQAEVKQLTAEINNISNTTAFNGVKLLDGSAATVKLQTGSNAGENISMNMVNSSSASLGLVKTTGSVASGTAIDLNLITTSATVAGNEVTGTTSAKDAAAAIGSTAAAGVNTLSTTYTAGTTGSNATLTIGGVNIAFDKATTAAAAVTLINKALSDSGKNLGIVASSSSATNLTFVAANGENINLTADSLLSAPKDGGGTAIPAGSGTIATGVLARGKLTVTNPDASRVSVDADASTLSTLSASTTMQAALDISGVASATSAMGLIDSALDKVSAARGDLGAAQNRLETTVNNLTTTATNLSDAKSRIEDADFSAETTALAKAQILNQASTAMLAQANQSQQGVMKLLG</sequence>
<dbReference type="Gene3D" id="1.20.1330.10">
    <property type="entry name" value="f41 fragment of flagellin, N-terminal domain"/>
    <property type="match status" value="1"/>
</dbReference>
<dbReference type="Proteomes" id="UP000249229">
    <property type="component" value="Unassembled WGS sequence"/>
</dbReference>
<dbReference type="PRINTS" id="PR00207">
    <property type="entry name" value="FLAGELLIN"/>
</dbReference>
<dbReference type="GO" id="GO:0005576">
    <property type="term" value="C:extracellular region"/>
    <property type="evidence" value="ECO:0007669"/>
    <property type="project" value="UniProtKB-SubCell"/>
</dbReference>
<reference evidence="7 8" key="1">
    <citation type="submission" date="2017-08" db="EMBL/GenBank/DDBJ databases">
        <title>Infants hospitalized years apart are colonized by the same room-sourced microbial strains.</title>
        <authorList>
            <person name="Brooks B."/>
            <person name="Olm M.R."/>
            <person name="Firek B.A."/>
            <person name="Baker R."/>
            <person name="Thomas B.C."/>
            <person name="Morowitz M.J."/>
            <person name="Banfield J.F."/>
        </authorList>
    </citation>
    <scope>NUCLEOTIDE SEQUENCE [LARGE SCALE GENOMIC DNA]</scope>
    <source>
        <strain evidence="7">S2_005_001_R1_22</strain>
    </source>
</reference>
<keyword evidence="3" id="KW-0964">Secreted</keyword>
<name>A0A2W5QVK8_9SPHN</name>
<evidence type="ECO:0000259" key="6">
    <source>
        <dbReference type="Pfam" id="PF00700"/>
    </source>
</evidence>
<keyword evidence="7" id="KW-0282">Flagellum</keyword>
<evidence type="ECO:0000256" key="2">
    <source>
        <dbReference type="ARBA" id="ARBA00023143"/>
    </source>
</evidence>
<proteinExistence type="inferred from homology"/>
<evidence type="ECO:0000256" key="1">
    <source>
        <dbReference type="ARBA" id="ARBA00005709"/>
    </source>
</evidence>
<dbReference type="PANTHER" id="PTHR42792:SF2">
    <property type="entry name" value="FLAGELLIN"/>
    <property type="match status" value="1"/>
</dbReference>
<dbReference type="AlphaFoldDB" id="A0A2W5QVK8"/>
<dbReference type="Pfam" id="PF00669">
    <property type="entry name" value="Flagellin_N"/>
    <property type="match status" value="1"/>
</dbReference>
<dbReference type="InterPro" id="IPR046358">
    <property type="entry name" value="Flagellin_C"/>
</dbReference>
<dbReference type="PANTHER" id="PTHR42792">
    <property type="entry name" value="FLAGELLIN"/>
    <property type="match status" value="1"/>
</dbReference>
<keyword evidence="7" id="KW-0969">Cilium</keyword>
<feature type="domain" description="Flagellin N-terminal" evidence="5">
    <location>
        <begin position="4"/>
        <end position="141"/>
    </location>
</feature>
<dbReference type="GO" id="GO:0009288">
    <property type="term" value="C:bacterial-type flagellum"/>
    <property type="evidence" value="ECO:0007669"/>
    <property type="project" value="UniProtKB-SubCell"/>
</dbReference>
<dbReference type="EMBL" id="QFQI01000002">
    <property type="protein sequence ID" value="PZQ62057.1"/>
    <property type="molecule type" value="Genomic_DNA"/>
</dbReference>
<evidence type="ECO:0000256" key="3">
    <source>
        <dbReference type="RuleBase" id="RU362073"/>
    </source>
</evidence>
<keyword evidence="2 3" id="KW-0975">Bacterial flagellum</keyword>
<evidence type="ECO:0000313" key="7">
    <source>
        <dbReference type="EMBL" id="PZQ62057.1"/>
    </source>
</evidence>
<comment type="subcellular location">
    <subcellularLocation>
        <location evidence="3">Secreted</location>
    </subcellularLocation>
    <subcellularLocation>
        <location evidence="3">Bacterial flagellum</location>
    </subcellularLocation>
</comment>
<dbReference type="InterPro" id="IPR042187">
    <property type="entry name" value="Flagellin_C_sub2"/>
</dbReference>
<accession>A0A2W5QVK8</accession>
<comment type="function">
    <text evidence="3">Flagellin is the subunit protein which polymerizes to form the filaments of bacterial flagella.</text>
</comment>
<comment type="similarity">
    <text evidence="1 3">Belongs to the bacterial flagellin family.</text>
</comment>
<evidence type="ECO:0000259" key="5">
    <source>
        <dbReference type="Pfam" id="PF00669"/>
    </source>
</evidence>
<protein>
    <recommendedName>
        <fullName evidence="3">Flagellin</fullName>
    </recommendedName>
</protein>
<dbReference type="GO" id="GO:0005198">
    <property type="term" value="F:structural molecule activity"/>
    <property type="evidence" value="ECO:0007669"/>
    <property type="project" value="UniProtKB-UniRule"/>
</dbReference>
<dbReference type="Pfam" id="PF00700">
    <property type="entry name" value="Flagellin_C"/>
    <property type="match status" value="1"/>
</dbReference>
<comment type="caution">
    <text evidence="7">The sequence shown here is derived from an EMBL/GenBank/DDBJ whole genome shotgun (WGS) entry which is preliminary data.</text>
</comment>
<dbReference type="Gene3D" id="2.30.220.10">
    <property type="entry name" value="f41 fragment of flagellin, C-terminal domain"/>
    <property type="match status" value="1"/>
</dbReference>